<feature type="transmembrane region" description="Helical" evidence="1">
    <location>
        <begin position="194"/>
        <end position="214"/>
    </location>
</feature>
<keyword evidence="3" id="KW-1185">Reference proteome</keyword>
<keyword evidence="1" id="KW-0472">Membrane</keyword>
<evidence type="ECO:0000313" key="2">
    <source>
        <dbReference type="EMBL" id="OLP83914.1"/>
    </source>
</evidence>
<keyword evidence="1" id="KW-1133">Transmembrane helix</keyword>
<name>A0A1Q9CLV9_SYMMI</name>
<proteinExistence type="predicted"/>
<protein>
    <submittedName>
        <fullName evidence="2">Uncharacterized protein</fullName>
    </submittedName>
</protein>
<sequence length="1108" mass="119439">MRVDLVGGITCVAYGIVIPCCFAVLFAKQHVIMQQSKIFFIACDDDSQGKVHLRLEFCEKSATFQESKTANLLVAAAAAHVAVHIRGNAAVELHKDEVIVTSLDGDSTQHHTVSAESLILPMTQKHTNILNRNAMMRMLTERILLEEAESDRIMMGAKRLLCKYASCRNVRMEVALKLASMALVSVVTARDGPWLSVAICLAMALVIGVARPYAKPQVNTLQSFSFSCLSVAALGFSHRFVQVARLALVAPLLLVVVQLLRPDSAQGLALRLQEELKDKIPEMQKGEVVEVNAEQLRIWQCAATVPVCLVEHLPEYTCTDEDQSGVGTGRNGQGHAEILASVLPIKGGRHQSLALQQRILIIRFGLRGGISASCIENEIPNLSGDRFTASPVRRTPAIDSAAVQLRPSVKALAATKCVFFGSPALFLGESSVKLPPFGRQPEAPDSKPARVAADFDFGHVVASFACGGLRLSGLLGSGLGSETELALSAGHRAQPLLSREELRKSWGDTARTPHFEAQRPVFTGLHQMKRPGTCIFQGMDLEVPLVAGGKNVKGTQRPQQTSALPMRYCVSGVRLSMVSATSSPCLKVTEVLASADTVGRAKQVAESRPLRLCPLDNLPQAALQTVVAIAKVMDRGGPSPAGKDNLGMIRCAIVVGIVPAPLETMFLAALQLVRAFASKCFIEAERAQCYEWSQHSKAPDPKRRSGDRGLCGSGSLDLKQEAASQLVHLGNIVRCSEQRRGQGGLGLNSSLSLADVARACEKCKERQWPGLGFATQTRVTPSGTGRLDRIKQCKLAACSGYRYDHATFDMKQKEAAKPRELLRGADGKEKLVAQLLTDERHCACSQQKGQSGASIRAAAPGSMLQPLVQSKQILQSGRKNLCCEGGEFVSFNSKALPCGFVDPLICFFAGCKLKHAKTRELCKLVAEAPTLCVLCSGLCIKSRREGSDHLPSLASKLERVEHASLHTLVRGRGTVLCSGRKHEEMSVSSTGKQTSGSQVKITGRRPRLKKVRHGICVAWVLPFSRLVSDAMTARNTMLPIDDGDGFGMTRSQAPRLGVRSAVYAGGGEIFSGMRGELQVSSKSQVCEVPDLRSCSKQPLSVSLKSSQF</sequence>
<evidence type="ECO:0000313" key="3">
    <source>
        <dbReference type="Proteomes" id="UP000186817"/>
    </source>
</evidence>
<reference evidence="2 3" key="1">
    <citation type="submission" date="2016-02" db="EMBL/GenBank/DDBJ databases">
        <title>Genome analysis of coral dinoflagellate symbionts highlights evolutionary adaptations to a symbiotic lifestyle.</title>
        <authorList>
            <person name="Aranda M."/>
            <person name="Li Y."/>
            <person name="Liew Y.J."/>
            <person name="Baumgarten S."/>
            <person name="Simakov O."/>
            <person name="Wilson M."/>
            <person name="Piel J."/>
            <person name="Ashoor H."/>
            <person name="Bougouffa S."/>
            <person name="Bajic V.B."/>
            <person name="Ryu T."/>
            <person name="Ravasi T."/>
            <person name="Bayer T."/>
            <person name="Micklem G."/>
            <person name="Kim H."/>
            <person name="Bhak J."/>
            <person name="Lajeunesse T.C."/>
            <person name="Voolstra C.R."/>
        </authorList>
    </citation>
    <scope>NUCLEOTIDE SEQUENCE [LARGE SCALE GENOMIC DNA]</scope>
    <source>
        <strain evidence="2 3">CCMP2467</strain>
    </source>
</reference>
<accession>A0A1Q9CLV9</accession>
<gene>
    <name evidence="2" type="ORF">AK812_SmicGene35263</name>
</gene>
<comment type="caution">
    <text evidence="2">The sequence shown here is derived from an EMBL/GenBank/DDBJ whole genome shotgun (WGS) entry which is preliminary data.</text>
</comment>
<keyword evidence="1" id="KW-0812">Transmembrane</keyword>
<evidence type="ECO:0000256" key="1">
    <source>
        <dbReference type="SAM" id="Phobius"/>
    </source>
</evidence>
<dbReference type="Proteomes" id="UP000186817">
    <property type="component" value="Unassembled WGS sequence"/>
</dbReference>
<dbReference type="EMBL" id="LSRX01001083">
    <property type="protein sequence ID" value="OLP83914.1"/>
    <property type="molecule type" value="Genomic_DNA"/>
</dbReference>
<dbReference type="OrthoDB" id="10489523at2759"/>
<organism evidence="2 3">
    <name type="scientific">Symbiodinium microadriaticum</name>
    <name type="common">Dinoflagellate</name>
    <name type="synonym">Zooxanthella microadriatica</name>
    <dbReference type="NCBI Taxonomy" id="2951"/>
    <lineage>
        <taxon>Eukaryota</taxon>
        <taxon>Sar</taxon>
        <taxon>Alveolata</taxon>
        <taxon>Dinophyceae</taxon>
        <taxon>Suessiales</taxon>
        <taxon>Symbiodiniaceae</taxon>
        <taxon>Symbiodinium</taxon>
    </lineage>
</organism>
<dbReference type="AlphaFoldDB" id="A0A1Q9CLV9"/>
<feature type="transmembrane region" description="Helical" evidence="1">
    <location>
        <begin position="6"/>
        <end position="27"/>
    </location>
</feature>